<keyword evidence="3" id="KW-1185">Reference proteome</keyword>
<gene>
    <name evidence="2" type="ORF">BMI91_08175</name>
</gene>
<dbReference type="Proteomes" id="UP000190787">
    <property type="component" value="Unassembled WGS sequence"/>
</dbReference>
<evidence type="ECO:0000313" key="3">
    <source>
        <dbReference type="Proteomes" id="UP000190787"/>
    </source>
</evidence>
<keyword evidence="1" id="KW-0472">Membrane</keyword>
<feature type="transmembrane region" description="Helical" evidence="1">
    <location>
        <begin position="91"/>
        <end position="107"/>
    </location>
</feature>
<reference evidence="2 3" key="1">
    <citation type="submission" date="2016-11" db="EMBL/GenBank/DDBJ databases">
        <title>A multilocus sequence analysis scheme for characterization of bacteria in the genus Thioclava.</title>
        <authorList>
            <person name="Liu Y."/>
            <person name="Shao Z."/>
        </authorList>
    </citation>
    <scope>NUCLEOTIDE SEQUENCE [LARGE SCALE GENOMIC DNA]</scope>
    <source>
        <strain evidence="2 3">TAW-CT134</strain>
    </source>
</reference>
<feature type="transmembrane region" description="Helical" evidence="1">
    <location>
        <begin position="211"/>
        <end position="229"/>
    </location>
</feature>
<keyword evidence="1" id="KW-0812">Transmembrane</keyword>
<keyword evidence="1" id="KW-1133">Transmembrane helix</keyword>
<feature type="transmembrane region" description="Helical" evidence="1">
    <location>
        <begin position="63"/>
        <end position="84"/>
    </location>
</feature>
<protein>
    <submittedName>
        <fullName evidence="2">Uncharacterized protein</fullName>
    </submittedName>
</protein>
<feature type="transmembrane region" description="Helical" evidence="1">
    <location>
        <begin position="21"/>
        <end position="43"/>
    </location>
</feature>
<name>A0ABX3MWG7_9RHOB</name>
<evidence type="ECO:0000313" key="2">
    <source>
        <dbReference type="EMBL" id="OOY24042.1"/>
    </source>
</evidence>
<sequence>MRLRNYAPALLKPFNDELTRKFLFALLFVDAVLLVIFITYNVLGLNHGDGLIAEQFWRFDIGLDLSFSENFGFFKWTAIMVFMLASFLKKPNAMSVFIFAVFAILLADDSKQLHEHAGRFLREGVFEQVIADPHAAQTIGELVYFAGQGVVVVALLWLAYRFGSPEQRLYVLRFSASIFGLIICGVGFDAIHSVFEGAPLSWLLGLIEDGGEIIFASIACGYGFSYLLAQFQSAEVSHA</sequence>
<accession>A0ABX3MWG7</accession>
<feature type="transmembrane region" description="Helical" evidence="1">
    <location>
        <begin position="172"/>
        <end position="191"/>
    </location>
</feature>
<organism evidence="2 3">
    <name type="scientific">Thioclava sediminum</name>
    <dbReference type="NCBI Taxonomy" id="1915319"/>
    <lineage>
        <taxon>Bacteria</taxon>
        <taxon>Pseudomonadati</taxon>
        <taxon>Pseudomonadota</taxon>
        <taxon>Alphaproteobacteria</taxon>
        <taxon>Rhodobacterales</taxon>
        <taxon>Paracoccaceae</taxon>
        <taxon>Thioclava</taxon>
    </lineage>
</organism>
<dbReference type="RefSeq" id="WP_078604609.1">
    <property type="nucleotide sequence ID" value="NZ_MPZV01000002.1"/>
</dbReference>
<feature type="transmembrane region" description="Helical" evidence="1">
    <location>
        <begin position="142"/>
        <end position="160"/>
    </location>
</feature>
<comment type="caution">
    <text evidence="2">The sequence shown here is derived from an EMBL/GenBank/DDBJ whole genome shotgun (WGS) entry which is preliminary data.</text>
</comment>
<dbReference type="EMBL" id="MPZV01000002">
    <property type="protein sequence ID" value="OOY24042.1"/>
    <property type="molecule type" value="Genomic_DNA"/>
</dbReference>
<proteinExistence type="predicted"/>
<evidence type="ECO:0000256" key="1">
    <source>
        <dbReference type="SAM" id="Phobius"/>
    </source>
</evidence>